<comment type="caution">
    <text evidence="5">The sequence shown here is derived from an EMBL/GenBank/DDBJ whole genome shotgun (WGS) entry which is preliminary data.</text>
</comment>
<evidence type="ECO:0000313" key="6">
    <source>
        <dbReference type="Proteomes" id="UP001501337"/>
    </source>
</evidence>
<organism evidence="5 6">
    <name type="scientific">Allohahella marinimesophila</name>
    <dbReference type="NCBI Taxonomy" id="1054972"/>
    <lineage>
        <taxon>Bacteria</taxon>
        <taxon>Pseudomonadati</taxon>
        <taxon>Pseudomonadota</taxon>
        <taxon>Gammaproteobacteria</taxon>
        <taxon>Oceanospirillales</taxon>
        <taxon>Hahellaceae</taxon>
        <taxon>Allohahella</taxon>
    </lineage>
</organism>
<dbReference type="InterPro" id="IPR020449">
    <property type="entry name" value="Tscrpt_reg_AraC-type_HTH"/>
</dbReference>
<reference evidence="6" key="1">
    <citation type="journal article" date="2019" name="Int. J. Syst. Evol. Microbiol.">
        <title>The Global Catalogue of Microorganisms (GCM) 10K type strain sequencing project: providing services to taxonomists for standard genome sequencing and annotation.</title>
        <authorList>
            <consortium name="The Broad Institute Genomics Platform"/>
            <consortium name="The Broad Institute Genome Sequencing Center for Infectious Disease"/>
            <person name="Wu L."/>
            <person name="Ma J."/>
        </authorList>
    </citation>
    <scope>NUCLEOTIDE SEQUENCE [LARGE SCALE GENOMIC DNA]</scope>
    <source>
        <strain evidence="6">JCM 17555</strain>
    </source>
</reference>
<keyword evidence="1" id="KW-0805">Transcription regulation</keyword>
<dbReference type="PANTHER" id="PTHR47894">
    <property type="entry name" value="HTH-TYPE TRANSCRIPTIONAL REGULATOR GADX"/>
    <property type="match status" value="1"/>
</dbReference>
<dbReference type="PRINTS" id="PR00032">
    <property type="entry name" value="HTHARAC"/>
</dbReference>
<evidence type="ECO:0000256" key="3">
    <source>
        <dbReference type="ARBA" id="ARBA00023163"/>
    </source>
</evidence>
<evidence type="ECO:0000256" key="1">
    <source>
        <dbReference type="ARBA" id="ARBA00023015"/>
    </source>
</evidence>
<dbReference type="PROSITE" id="PS01124">
    <property type="entry name" value="HTH_ARAC_FAMILY_2"/>
    <property type="match status" value="1"/>
</dbReference>
<name>A0ABP7PDY9_9GAMM</name>
<dbReference type="PANTHER" id="PTHR47894:SF1">
    <property type="entry name" value="HTH-TYPE TRANSCRIPTIONAL REGULATOR VQSM"/>
    <property type="match status" value="1"/>
</dbReference>
<dbReference type="InterPro" id="IPR032687">
    <property type="entry name" value="AraC-type_N"/>
</dbReference>
<evidence type="ECO:0000256" key="2">
    <source>
        <dbReference type="ARBA" id="ARBA00023125"/>
    </source>
</evidence>
<keyword evidence="3" id="KW-0804">Transcription</keyword>
<dbReference type="EMBL" id="BAABBO010000009">
    <property type="protein sequence ID" value="GAA3964013.1"/>
    <property type="molecule type" value="Genomic_DNA"/>
</dbReference>
<dbReference type="Pfam" id="PF12833">
    <property type="entry name" value="HTH_18"/>
    <property type="match status" value="1"/>
</dbReference>
<dbReference type="SUPFAM" id="SSF46689">
    <property type="entry name" value="Homeodomain-like"/>
    <property type="match status" value="1"/>
</dbReference>
<sequence length="301" mass="34036">MAPDGRFQLTVLHDVLDYAVSVTKNPCVGLLIGAEISTSSMGVIGHILFNNRTLGEALTQYVRLAALVNEGLAIELEVDDGEAIVSFEYIQPALYHAVNIDRMLVQTVARAKKYVSEQVFMTRVGFHHEEPASRLPYDEYFDCPLNFSEPRSYIAFDHKFLDFELPQRNPYLHQALSRQVESLLGRLRQHRSLSARVRHLISGRLSQGDFDAEAIASELCISRHTLYRRLKAEGNSFHDIIESARRDKAVAYLRKNKYALSEIAFLLGFSELSAFSRAFKRWTGQSPASYRRSNGSGPAKH</sequence>
<accession>A0ABP7PDY9</accession>
<dbReference type="InterPro" id="IPR018060">
    <property type="entry name" value="HTH_AraC"/>
</dbReference>
<evidence type="ECO:0000259" key="4">
    <source>
        <dbReference type="PROSITE" id="PS01124"/>
    </source>
</evidence>
<protein>
    <submittedName>
        <fullName evidence="5">AraC family transcriptional regulator</fullName>
    </submittedName>
</protein>
<dbReference type="Pfam" id="PF12625">
    <property type="entry name" value="Arabinose_bd"/>
    <property type="match status" value="1"/>
</dbReference>
<dbReference type="InterPro" id="IPR009057">
    <property type="entry name" value="Homeodomain-like_sf"/>
</dbReference>
<evidence type="ECO:0000313" key="5">
    <source>
        <dbReference type="EMBL" id="GAA3964013.1"/>
    </source>
</evidence>
<feature type="domain" description="HTH araC/xylS-type" evidence="4">
    <location>
        <begin position="195"/>
        <end position="293"/>
    </location>
</feature>
<dbReference type="Gene3D" id="1.10.10.60">
    <property type="entry name" value="Homeodomain-like"/>
    <property type="match status" value="1"/>
</dbReference>
<keyword evidence="2" id="KW-0238">DNA-binding</keyword>
<keyword evidence="6" id="KW-1185">Reference proteome</keyword>
<dbReference type="SMART" id="SM00342">
    <property type="entry name" value="HTH_ARAC"/>
    <property type="match status" value="1"/>
</dbReference>
<proteinExistence type="predicted"/>
<gene>
    <name evidence="5" type="ORF">GCM10022278_22310</name>
</gene>
<dbReference type="Proteomes" id="UP001501337">
    <property type="component" value="Unassembled WGS sequence"/>
</dbReference>